<evidence type="ECO:0000313" key="2">
    <source>
        <dbReference type="EMBL" id="OXM13715.1"/>
    </source>
</evidence>
<evidence type="ECO:0000259" key="1">
    <source>
        <dbReference type="Pfam" id="PF13439"/>
    </source>
</evidence>
<dbReference type="SUPFAM" id="SSF53756">
    <property type="entry name" value="UDP-Glycosyltransferase/glycogen phosphorylase"/>
    <property type="match status" value="1"/>
</dbReference>
<evidence type="ECO:0000313" key="3">
    <source>
        <dbReference type="Proteomes" id="UP000215145"/>
    </source>
</evidence>
<dbReference type="Pfam" id="PF13692">
    <property type="entry name" value="Glyco_trans_1_4"/>
    <property type="match status" value="1"/>
</dbReference>
<protein>
    <recommendedName>
        <fullName evidence="1">Glycosyltransferase subfamily 4-like N-terminal domain-containing protein</fullName>
    </recommendedName>
</protein>
<dbReference type="GO" id="GO:0016757">
    <property type="term" value="F:glycosyltransferase activity"/>
    <property type="evidence" value="ECO:0007669"/>
    <property type="project" value="TreeGrafter"/>
</dbReference>
<dbReference type="PANTHER" id="PTHR45947:SF3">
    <property type="entry name" value="SULFOQUINOVOSYL TRANSFERASE SQD2"/>
    <property type="match status" value="1"/>
</dbReference>
<feature type="domain" description="Glycosyltransferase subfamily 4-like N-terminal" evidence="1">
    <location>
        <begin position="24"/>
        <end position="165"/>
    </location>
</feature>
<proteinExistence type="predicted"/>
<dbReference type="InterPro" id="IPR050194">
    <property type="entry name" value="Glycosyltransferase_grp1"/>
</dbReference>
<dbReference type="Proteomes" id="UP000215145">
    <property type="component" value="Unassembled WGS sequence"/>
</dbReference>
<keyword evidence="3" id="KW-1185">Reference proteome</keyword>
<sequence>MEMARKLKLAIVAFELPSTKERTGGVSHFNHRLCNMLVEKGHEVTVYSVREAVPDAQYEVKLVPGAIGTGRFHRYYKAPWTSKCIDFAPYDLVVSSGDDWAMKRGSVPWIRIMHGSARRELQFNKRMLRKLNLSFLYVLEVLSTLRSDITLFNSNDTRRLYPNRQLDRIEHLPVDTRVFYPGPKNQQPTLMFVGALDSRKRGGWLKELFTQQIKPAVPDAKLIMVCNAGEPADGIEYIDMPSQLELAELYRSSHVFCMPSTYEGFGIPYLEAMASGTLVVTTPNPGAIEVLGNGKYGRLVNDVELGQALIKALTNLGNHGNETEPALEWAKSHDWSEMIENYIRYREVVKPDQLLSNGGKA</sequence>
<dbReference type="OrthoDB" id="9797829at2"/>
<name>A0A229NVF1_9BACL</name>
<dbReference type="PANTHER" id="PTHR45947">
    <property type="entry name" value="SULFOQUINOVOSYL TRANSFERASE SQD2"/>
    <property type="match status" value="1"/>
</dbReference>
<dbReference type="Gene3D" id="3.40.50.2000">
    <property type="entry name" value="Glycogen Phosphorylase B"/>
    <property type="match status" value="2"/>
</dbReference>
<accession>A0A229NVF1</accession>
<dbReference type="AlphaFoldDB" id="A0A229NVF1"/>
<dbReference type="EMBL" id="NMUQ01000003">
    <property type="protein sequence ID" value="OXM13715.1"/>
    <property type="molecule type" value="Genomic_DNA"/>
</dbReference>
<dbReference type="Pfam" id="PF13439">
    <property type="entry name" value="Glyco_transf_4"/>
    <property type="match status" value="1"/>
</dbReference>
<gene>
    <name evidence="2" type="ORF">CGZ75_22110</name>
</gene>
<dbReference type="CDD" id="cd03801">
    <property type="entry name" value="GT4_PimA-like"/>
    <property type="match status" value="1"/>
</dbReference>
<comment type="caution">
    <text evidence="2">The sequence shown here is derived from an EMBL/GenBank/DDBJ whole genome shotgun (WGS) entry which is preliminary data.</text>
</comment>
<organism evidence="2 3">
    <name type="scientific">Paenibacillus herberti</name>
    <dbReference type="NCBI Taxonomy" id="1619309"/>
    <lineage>
        <taxon>Bacteria</taxon>
        <taxon>Bacillati</taxon>
        <taxon>Bacillota</taxon>
        <taxon>Bacilli</taxon>
        <taxon>Bacillales</taxon>
        <taxon>Paenibacillaceae</taxon>
        <taxon>Paenibacillus</taxon>
    </lineage>
</organism>
<reference evidence="2 3" key="1">
    <citation type="submission" date="2017-07" db="EMBL/GenBank/DDBJ databases">
        <title>Paenibacillus herberti R33 genome sequencing and assembly.</title>
        <authorList>
            <person name="Su W."/>
        </authorList>
    </citation>
    <scope>NUCLEOTIDE SEQUENCE [LARGE SCALE GENOMIC DNA]</scope>
    <source>
        <strain evidence="2 3">R33</strain>
    </source>
</reference>
<dbReference type="InterPro" id="IPR028098">
    <property type="entry name" value="Glyco_trans_4-like_N"/>
</dbReference>